<dbReference type="SUPFAM" id="SSF56954">
    <property type="entry name" value="Outer membrane efflux proteins (OEP)"/>
    <property type="match status" value="1"/>
</dbReference>
<evidence type="ECO:0000256" key="2">
    <source>
        <dbReference type="ARBA" id="ARBA00022448"/>
    </source>
</evidence>
<keyword evidence="3" id="KW-1134">Transmembrane beta strand</keyword>
<feature type="coiled-coil region" evidence="7">
    <location>
        <begin position="154"/>
        <end position="205"/>
    </location>
</feature>
<keyword evidence="5" id="KW-0472">Membrane</keyword>
<evidence type="ECO:0000256" key="1">
    <source>
        <dbReference type="ARBA" id="ARBA00004442"/>
    </source>
</evidence>
<organism evidence="8">
    <name type="scientific">hydrothermal vent metagenome</name>
    <dbReference type="NCBI Taxonomy" id="652676"/>
    <lineage>
        <taxon>unclassified sequences</taxon>
        <taxon>metagenomes</taxon>
        <taxon>ecological metagenomes</taxon>
    </lineage>
</organism>
<dbReference type="PANTHER" id="PTHR30026:SF22">
    <property type="entry name" value="OUTER MEMBRANE EFFLUX PROTEIN"/>
    <property type="match status" value="1"/>
</dbReference>
<gene>
    <name evidence="8" type="ORF">MNBD_GAMMA04-2304</name>
</gene>
<evidence type="ECO:0000313" key="8">
    <source>
        <dbReference type="EMBL" id="VAW47744.1"/>
    </source>
</evidence>
<protein>
    <submittedName>
        <fullName evidence="8">Agglutination protein</fullName>
    </submittedName>
</protein>
<name>A0A3B0WVN6_9ZZZZ</name>
<evidence type="ECO:0000256" key="7">
    <source>
        <dbReference type="SAM" id="Coils"/>
    </source>
</evidence>
<evidence type="ECO:0000256" key="4">
    <source>
        <dbReference type="ARBA" id="ARBA00022692"/>
    </source>
</evidence>
<dbReference type="NCBIfam" id="TIGR01844">
    <property type="entry name" value="type_I_sec_TolC"/>
    <property type="match status" value="1"/>
</dbReference>
<dbReference type="EMBL" id="UOFB01000217">
    <property type="protein sequence ID" value="VAW47744.1"/>
    <property type="molecule type" value="Genomic_DNA"/>
</dbReference>
<sequence length="444" mass="50316">MNRQFLRPKFLVTFSGIVALFSMTNTIYAMDLSTTVEDAILHNPEFREQLKVHQAVQADLKGAEGSWYPTIDLNAGIGLEEIDREGSSQTSLTRTEASLRLTENIFEGYATVNEISRQKARLDAAGYNAQATANQIAIDMVSAYIELVKQQDSMKLARESKATHERILDQIQQRTEAGVGNQVEVDQAKARLALANSNLISTRNNYIDARSRFQRVLGRMPETQLIKPTMQFYFPDSLEEAINIALTEHPTLRSANADIAEARAQHATAAQAYYPRIDLEVQKTLDNNINGFEGKNHNLQAMLRLRYNLYNGGKDIARRDTTASEIQQATEIRNNSRRQSIENLSYAWAANEYLAEQMVYINQHIKLTYETLQGYRKQFNLGRRSLLDLLNTENEYISALLTKIETEAELNTAQYRTLNAMGVLIPALNININYAVVEKDYSQE</sequence>
<dbReference type="Gene3D" id="1.20.1600.10">
    <property type="entry name" value="Outer membrane efflux proteins (OEP)"/>
    <property type="match status" value="1"/>
</dbReference>
<evidence type="ECO:0000256" key="5">
    <source>
        <dbReference type="ARBA" id="ARBA00023136"/>
    </source>
</evidence>
<reference evidence="8" key="1">
    <citation type="submission" date="2018-06" db="EMBL/GenBank/DDBJ databases">
        <authorList>
            <person name="Zhirakovskaya E."/>
        </authorList>
    </citation>
    <scope>NUCLEOTIDE SEQUENCE</scope>
</reference>
<dbReference type="Pfam" id="PF02321">
    <property type="entry name" value="OEP"/>
    <property type="match status" value="2"/>
</dbReference>
<dbReference type="InterPro" id="IPR010130">
    <property type="entry name" value="T1SS_OMP_TolC"/>
</dbReference>
<keyword evidence="4" id="KW-0812">Transmembrane</keyword>
<keyword evidence="2" id="KW-0813">Transport</keyword>
<dbReference type="GO" id="GO:0009279">
    <property type="term" value="C:cell outer membrane"/>
    <property type="evidence" value="ECO:0007669"/>
    <property type="project" value="UniProtKB-SubCell"/>
</dbReference>
<evidence type="ECO:0000256" key="6">
    <source>
        <dbReference type="ARBA" id="ARBA00023237"/>
    </source>
</evidence>
<proteinExistence type="predicted"/>
<dbReference type="GO" id="GO:1990281">
    <property type="term" value="C:efflux pump complex"/>
    <property type="evidence" value="ECO:0007669"/>
    <property type="project" value="TreeGrafter"/>
</dbReference>
<evidence type="ECO:0000256" key="3">
    <source>
        <dbReference type="ARBA" id="ARBA00022452"/>
    </source>
</evidence>
<keyword evidence="6" id="KW-0998">Cell outer membrane</keyword>
<dbReference type="GO" id="GO:0015562">
    <property type="term" value="F:efflux transmembrane transporter activity"/>
    <property type="evidence" value="ECO:0007669"/>
    <property type="project" value="InterPro"/>
</dbReference>
<dbReference type="InterPro" id="IPR003423">
    <property type="entry name" value="OMP_efflux"/>
</dbReference>
<dbReference type="PANTHER" id="PTHR30026">
    <property type="entry name" value="OUTER MEMBRANE PROTEIN TOLC"/>
    <property type="match status" value="1"/>
</dbReference>
<comment type="subcellular location">
    <subcellularLocation>
        <location evidence="1">Cell outer membrane</location>
    </subcellularLocation>
</comment>
<dbReference type="GO" id="GO:0015288">
    <property type="term" value="F:porin activity"/>
    <property type="evidence" value="ECO:0007669"/>
    <property type="project" value="TreeGrafter"/>
</dbReference>
<dbReference type="InterPro" id="IPR051906">
    <property type="entry name" value="TolC-like"/>
</dbReference>
<accession>A0A3B0WVN6</accession>
<dbReference type="AlphaFoldDB" id="A0A3B0WVN6"/>
<keyword evidence="7" id="KW-0175">Coiled coil</keyword>